<evidence type="ECO:0008006" key="2">
    <source>
        <dbReference type="Google" id="ProtNLM"/>
    </source>
</evidence>
<dbReference type="RefSeq" id="WP_164941546.1">
    <property type="nucleotide sequence ID" value="NZ_CP047361.1"/>
</dbReference>
<name>A0A6G5ZZR9_9STAP</name>
<gene>
    <name evidence="1" type="ORF">SD607_00062</name>
</gene>
<evidence type="ECO:0000313" key="1">
    <source>
        <dbReference type="EMBL" id="QHW12414.1"/>
    </source>
</evidence>
<accession>A0A6G5ZZR9</accession>
<dbReference type="AlphaFoldDB" id="A0A6G5ZZR9"/>
<sequence>MGLIALLWGFAEATVFFIIPDVFLTYVAITQKNKHIIIKMLCLTLIGALFGGTLVYITALINHDVMKTILFHVPSVQPYMLDHVTKAMKDNPFIGVISGPLFGVPYKLFAFAAPQYLNLYLFLICSIPARLLRFVIVTIIAYWLSHHVLHRLTYRKKVFIWLVVWSVVYIIYFSVHGF</sequence>
<proteinExistence type="predicted"/>
<organism evidence="1">
    <name type="scientific">Macrococcoides canis</name>
    <dbReference type="NCBI Taxonomy" id="1855823"/>
    <lineage>
        <taxon>Bacteria</taxon>
        <taxon>Bacillati</taxon>
        <taxon>Bacillota</taxon>
        <taxon>Bacilli</taxon>
        <taxon>Bacillales</taxon>
        <taxon>Staphylococcaceae</taxon>
        <taxon>Macrococcoides</taxon>
    </lineage>
</organism>
<reference evidence="1" key="1">
    <citation type="journal article" date="2020" name="Antimicrob. Agents Chemother.">
        <title>The novel macrolide resistance genes mef(D), msr(F) and msr(H) are present on resistance islands in Macrococcus canis, Macrococcus caseolyticus and Staphylococcus aureus.</title>
        <authorList>
            <person name="Schwendener S."/>
            <person name="Dona V."/>
            <person name="Perreten V."/>
        </authorList>
    </citation>
    <scope>NUCLEOTIDE SEQUENCE</scope>
    <source>
        <strain evidence="1">SD607</strain>
    </source>
</reference>
<protein>
    <recommendedName>
        <fullName evidence="2">DedA family protein</fullName>
    </recommendedName>
</protein>
<dbReference type="EMBL" id="MN728682">
    <property type="protein sequence ID" value="QHW12414.1"/>
    <property type="molecule type" value="Genomic_DNA"/>
</dbReference>